<gene>
    <name evidence="2" type="ORF">DFH08DRAFT_712451</name>
</gene>
<dbReference type="Proteomes" id="UP001218218">
    <property type="component" value="Unassembled WGS sequence"/>
</dbReference>
<name>A0AAD6ZHP4_9AGAR</name>
<evidence type="ECO:0008006" key="4">
    <source>
        <dbReference type="Google" id="ProtNLM"/>
    </source>
</evidence>
<comment type="caution">
    <text evidence="2">The sequence shown here is derived from an EMBL/GenBank/DDBJ whole genome shotgun (WGS) entry which is preliminary data.</text>
</comment>
<accession>A0AAD6ZHP4</accession>
<proteinExistence type="predicted"/>
<dbReference type="EMBL" id="JARIHO010000048">
    <property type="protein sequence ID" value="KAJ7322952.1"/>
    <property type="molecule type" value="Genomic_DNA"/>
</dbReference>
<protein>
    <recommendedName>
        <fullName evidence="4">BTB domain-containing protein</fullName>
    </recommendedName>
</protein>
<dbReference type="AlphaFoldDB" id="A0AAD6ZHP4"/>
<sequence length="322" mass="34778">MSSSPPLKPSDLSTASKLFIPRAFPPPSLTGVPVEYIFAQLHNLAPHYWDKPDTADCTIVIPVPHPHGKAGSTFPDAPAFSMSSDPGLGRRVTEPALNSVPRISLKLHRDYLSAHSTFLRGLFSGASTLDLISSAALSEAPSRPSPSGEFTVPANRLPRLMPCSPEHPILFLPIPDPSSIHLLVHWMYFGSTSYIEDSLNDGSVDWEGIARNVEYLGLPADIKVFLGQWYGNWLHAQRGGPSDDAGGEEDNDDSETETVYYSDDEDQSEDEATDPSPAPARVDLSAAMAAADDTASDDDGGKRKRGRNRTSRPLSTSSSHSI</sequence>
<feature type="compositionally biased region" description="Low complexity" evidence="1">
    <location>
        <begin position="283"/>
        <end position="293"/>
    </location>
</feature>
<feature type="region of interest" description="Disordered" evidence="1">
    <location>
        <begin position="240"/>
        <end position="322"/>
    </location>
</feature>
<evidence type="ECO:0000256" key="1">
    <source>
        <dbReference type="SAM" id="MobiDB-lite"/>
    </source>
</evidence>
<keyword evidence="3" id="KW-1185">Reference proteome</keyword>
<feature type="compositionally biased region" description="Acidic residues" evidence="1">
    <location>
        <begin position="245"/>
        <end position="273"/>
    </location>
</feature>
<organism evidence="2 3">
    <name type="scientific">Mycena albidolilacea</name>
    <dbReference type="NCBI Taxonomy" id="1033008"/>
    <lineage>
        <taxon>Eukaryota</taxon>
        <taxon>Fungi</taxon>
        <taxon>Dikarya</taxon>
        <taxon>Basidiomycota</taxon>
        <taxon>Agaricomycotina</taxon>
        <taxon>Agaricomycetes</taxon>
        <taxon>Agaricomycetidae</taxon>
        <taxon>Agaricales</taxon>
        <taxon>Marasmiineae</taxon>
        <taxon>Mycenaceae</taxon>
        <taxon>Mycena</taxon>
    </lineage>
</organism>
<feature type="compositionally biased region" description="Low complexity" evidence="1">
    <location>
        <begin position="311"/>
        <end position="322"/>
    </location>
</feature>
<evidence type="ECO:0000313" key="3">
    <source>
        <dbReference type="Proteomes" id="UP001218218"/>
    </source>
</evidence>
<evidence type="ECO:0000313" key="2">
    <source>
        <dbReference type="EMBL" id="KAJ7322952.1"/>
    </source>
</evidence>
<reference evidence="2" key="1">
    <citation type="submission" date="2023-03" db="EMBL/GenBank/DDBJ databases">
        <title>Massive genome expansion in bonnet fungi (Mycena s.s.) driven by repeated elements and novel gene families across ecological guilds.</title>
        <authorList>
            <consortium name="Lawrence Berkeley National Laboratory"/>
            <person name="Harder C.B."/>
            <person name="Miyauchi S."/>
            <person name="Viragh M."/>
            <person name="Kuo A."/>
            <person name="Thoen E."/>
            <person name="Andreopoulos B."/>
            <person name="Lu D."/>
            <person name="Skrede I."/>
            <person name="Drula E."/>
            <person name="Henrissat B."/>
            <person name="Morin E."/>
            <person name="Kohler A."/>
            <person name="Barry K."/>
            <person name="LaButti K."/>
            <person name="Morin E."/>
            <person name="Salamov A."/>
            <person name="Lipzen A."/>
            <person name="Mereny Z."/>
            <person name="Hegedus B."/>
            <person name="Baldrian P."/>
            <person name="Stursova M."/>
            <person name="Weitz H."/>
            <person name="Taylor A."/>
            <person name="Grigoriev I.V."/>
            <person name="Nagy L.G."/>
            <person name="Martin F."/>
            <person name="Kauserud H."/>
        </authorList>
    </citation>
    <scope>NUCLEOTIDE SEQUENCE</scope>
    <source>
        <strain evidence="2">CBHHK002</strain>
    </source>
</reference>